<dbReference type="AlphaFoldDB" id="A0A1J6JVS1"/>
<dbReference type="Gramene" id="OIT21845">
    <property type="protein sequence ID" value="OIT21845"/>
    <property type="gene ID" value="A4A49_37398"/>
</dbReference>
<keyword evidence="3" id="KW-1185">Reference proteome</keyword>
<organism evidence="2 3">
    <name type="scientific">Nicotiana attenuata</name>
    <name type="common">Coyote tobacco</name>
    <dbReference type="NCBI Taxonomy" id="49451"/>
    <lineage>
        <taxon>Eukaryota</taxon>
        <taxon>Viridiplantae</taxon>
        <taxon>Streptophyta</taxon>
        <taxon>Embryophyta</taxon>
        <taxon>Tracheophyta</taxon>
        <taxon>Spermatophyta</taxon>
        <taxon>Magnoliopsida</taxon>
        <taxon>eudicotyledons</taxon>
        <taxon>Gunneridae</taxon>
        <taxon>Pentapetalae</taxon>
        <taxon>asterids</taxon>
        <taxon>lamiids</taxon>
        <taxon>Solanales</taxon>
        <taxon>Solanaceae</taxon>
        <taxon>Nicotianoideae</taxon>
        <taxon>Nicotianeae</taxon>
        <taxon>Nicotiana</taxon>
    </lineage>
</organism>
<evidence type="ECO:0000313" key="2">
    <source>
        <dbReference type="EMBL" id="OIT21845.1"/>
    </source>
</evidence>
<feature type="compositionally biased region" description="Basic and acidic residues" evidence="1">
    <location>
        <begin position="191"/>
        <end position="216"/>
    </location>
</feature>
<feature type="compositionally biased region" description="Polar residues" evidence="1">
    <location>
        <begin position="51"/>
        <end position="62"/>
    </location>
</feature>
<reference evidence="2" key="1">
    <citation type="submission" date="2016-11" db="EMBL/GenBank/DDBJ databases">
        <title>The genome of Nicotiana attenuata.</title>
        <authorList>
            <person name="Xu S."/>
            <person name="Brockmoeller T."/>
            <person name="Gaquerel E."/>
            <person name="Navarro A."/>
            <person name="Kuhl H."/>
            <person name="Gase K."/>
            <person name="Ling Z."/>
            <person name="Zhou W."/>
            <person name="Kreitzer C."/>
            <person name="Stanke M."/>
            <person name="Tang H."/>
            <person name="Lyons E."/>
            <person name="Pandey P."/>
            <person name="Pandey S.P."/>
            <person name="Timmermann B."/>
            <person name="Baldwin I.T."/>
        </authorList>
    </citation>
    <scope>NUCLEOTIDE SEQUENCE [LARGE SCALE GENOMIC DNA]</scope>
    <source>
        <strain evidence="2">UT</strain>
    </source>
</reference>
<protein>
    <submittedName>
        <fullName evidence="2">Uncharacterized protein</fullName>
    </submittedName>
</protein>
<feature type="region of interest" description="Disordered" evidence="1">
    <location>
        <begin position="191"/>
        <end position="231"/>
    </location>
</feature>
<evidence type="ECO:0000313" key="3">
    <source>
        <dbReference type="Proteomes" id="UP000187609"/>
    </source>
</evidence>
<dbReference type="SMR" id="A0A1J6JVS1"/>
<dbReference type="Proteomes" id="UP000187609">
    <property type="component" value="Unassembled WGS sequence"/>
</dbReference>
<dbReference type="EMBL" id="MJEQ01004066">
    <property type="protein sequence ID" value="OIT21845.1"/>
    <property type="molecule type" value="Genomic_DNA"/>
</dbReference>
<comment type="caution">
    <text evidence="2">The sequence shown here is derived from an EMBL/GenBank/DDBJ whole genome shotgun (WGS) entry which is preliminary data.</text>
</comment>
<gene>
    <name evidence="2" type="ORF">A4A49_37398</name>
</gene>
<feature type="compositionally biased region" description="Polar residues" evidence="1">
    <location>
        <begin position="221"/>
        <end position="231"/>
    </location>
</feature>
<accession>A0A1J6JVS1</accession>
<feature type="region of interest" description="Disordered" evidence="1">
    <location>
        <begin position="43"/>
        <end position="69"/>
    </location>
</feature>
<proteinExistence type="predicted"/>
<sequence length="231" mass="24713">MKWTKLARTGAIEAEFMGVDAVGEKYIGDLRLFLKEKRALKEGDGRVGEQINPTATTQASKSHQGDHEYAKNPFKTSHVATVASTAIVPVETTFARFSLDVAVVGQSNSCPVSMDNVVLMRNKSEAVQNLEKSKVEFAHEKAKAGATDGDLPTVTLGKTTDKSIGVEAKDATQLIANQSIAGAQTTLLKDGSEQVVQKEDSQADAEPKSDKEDREIALQAENFSSNGETAG</sequence>
<evidence type="ECO:0000256" key="1">
    <source>
        <dbReference type="SAM" id="MobiDB-lite"/>
    </source>
</evidence>
<name>A0A1J6JVS1_NICAT</name>